<dbReference type="EMBL" id="JACKWZ010000569">
    <property type="protein sequence ID" value="KAF9406627.1"/>
    <property type="molecule type" value="Genomic_DNA"/>
</dbReference>
<name>A0A835GDW8_SPOEX</name>
<proteinExistence type="predicted"/>
<accession>A0A835GDW8</accession>
<evidence type="ECO:0000313" key="1">
    <source>
        <dbReference type="EMBL" id="KAF9406627.1"/>
    </source>
</evidence>
<comment type="caution">
    <text evidence="2">The sequence shown here is derived from an EMBL/GenBank/DDBJ whole genome shotgun (WGS) entry which is preliminary data.</text>
</comment>
<sequence>MKPSTSSPGQNNAQFSQTLICAYCKKHGHHINNCRKRQYNNQRRAEPNNTQSSPQVTKEGRVHMCDCEFQGSHDSFSDDDDSKN</sequence>
<dbReference type="Gene3D" id="4.10.60.10">
    <property type="entry name" value="Zinc finger, CCHC-type"/>
    <property type="match status" value="1"/>
</dbReference>
<keyword evidence="3" id="KW-1185">Reference proteome</keyword>
<reference evidence="2" key="1">
    <citation type="submission" date="2020-08" db="EMBL/GenBank/DDBJ databases">
        <title>Spodoptera exigua strain:BAW_Kor-Di-RS1 Genome sequencing and assembly.</title>
        <authorList>
            <person name="Kim J."/>
            <person name="Nam H.Y."/>
            <person name="Kwon M."/>
            <person name="Choi J.H."/>
            <person name="Cho S.R."/>
            <person name="Kim G.-H."/>
        </authorList>
    </citation>
    <scope>NUCLEOTIDE SEQUENCE</scope>
    <source>
        <strain evidence="2">BAW_Kor-Di-RS1</strain>
        <tissue evidence="2">Whole-body</tissue>
    </source>
</reference>
<gene>
    <name evidence="2" type="ORF">HW555_007972</name>
    <name evidence="1" type="ORF">HW555_013067</name>
</gene>
<dbReference type="SUPFAM" id="SSF57756">
    <property type="entry name" value="Retrovirus zinc finger-like domains"/>
    <property type="match status" value="1"/>
</dbReference>
<dbReference type="GO" id="GO:0003676">
    <property type="term" value="F:nucleic acid binding"/>
    <property type="evidence" value="ECO:0007669"/>
    <property type="project" value="InterPro"/>
</dbReference>
<evidence type="ECO:0000313" key="3">
    <source>
        <dbReference type="Proteomes" id="UP000648187"/>
    </source>
</evidence>
<protein>
    <recommendedName>
        <fullName evidence="4">CCHC-type domain-containing protein</fullName>
    </recommendedName>
</protein>
<dbReference type="InterPro" id="IPR036875">
    <property type="entry name" value="Znf_CCHC_sf"/>
</dbReference>
<dbReference type="Proteomes" id="UP000648187">
    <property type="component" value="Unassembled WGS sequence"/>
</dbReference>
<dbReference type="GO" id="GO:0008270">
    <property type="term" value="F:zinc ion binding"/>
    <property type="evidence" value="ECO:0007669"/>
    <property type="project" value="InterPro"/>
</dbReference>
<dbReference type="AlphaFoldDB" id="A0A835GDW8"/>
<organism evidence="2 3">
    <name type="scientific">Spodoptera exigua</name>
    <name type="common">Beet armyworm</name>
    <name type="synonym">Noctua fulgens</name>
    <dbReference type="NCBI Taxonomy" id="7107"/>
    <lineage>
        <taxon>Eukaryota</taxon>
        <taxon>Metazoa</taxon>
        <taxon>Ecdysozoa</taxon>
        <taxon>Arthropoda</taxon>
        <taxon>Hexapoda</taxon>
        <taxon>Insecta</taxon>
        <taxon>Pterygota</taxon>
        <taxon>Neoptera</taxon>
        <taxon>Endopterygota</taxon>
        <taxon>Lepidoptera</taxon>
        <taxon>Glossata</taxon>
        <taxon>Ditrysia</taxon>
        <taxon>Noctuoidea</taxon>
        <taxon>Noctuidae</taxon>
        <taxon>Amphipyrinae</taxon>
        <taxon>Spodoptera</taxon>
    </lineage>
</organism>
<evidence type="ECO:0008006" key="4">
    <source>
        <dbReference type="Google" id="ProtNLM"/>
    </source>
</evidence>
<dbReference type="EMBL" id="JACKWZ010000145">
    <property type="protein sequence ID" value="KAF9414019.1"/>
    <property type="molecule type" value="Genomic_DNA"/>
</dbReference>
<evidence type="ECO:0000313" key="2">
    <source>
        <dbReference type="EMBL" id="KAF9414019.1"/>
    </source>
</evidence>